<evidence type="ECO:0000256" key="2">
    <source>
        <dbReference type="RuleBase" id="RU000461"/>
    </source>
</evidence>
<reference evidence="5" key="1">
    <citation type="journal article" date="2016" name="Nat. Commun.">
        <title>The Gonium pectorale genome demonstrates co-option of cell cycle regulation during the evolution of multicellularity.</title>
        <authorList>
            <person name="Hanschen E.R."/>
            <person name="Marriage T.N."/>
            <person name="Ferris P.J."/>
            <person name="Hamaji T."/>
            <person name="Toyoda A."/>
            <person name="Fujiyama A."/>
            <person name="Neme R."/>
            <person name="Noguchi H."/>
            <person name="Minakuchi Y."/>
            <person name="Suzuki M."/>
            <person name="Kawai-Toyooka H."/>
            <person name="Smith D.R."/>
            <person name="Sparks H."/>
            <person name="Anderson J."/>
            <person name="Bakaric R."/>
            <person name="Luria V."/>
            <person name="Karger A."/>
            <person name="Kirschner M.W."/>
            <person name="Durand P.M."/>
            <person name="Michod R.E."/>
            <person name="Nozaki H."/>
            <person name="Olson B.J."/>
        </authorList>
    </citation>
    <scope>NUCLEOTIDE SEQUENCE [LARGE SCALE GENOMIC DNA]</scope>
    <source>
        <strain evidence="5">NIES-2863</strain>
    </source>
</reference>
<keyword evidence="2" id="KW-0503">Monooxygenase</keyword>
<dbReference type="GO" id="GO:0004497">
    <property type="term" value="F:monooxygenase activity"/>
    <property type="evidence" value="ECO:0007669"/>
    <property type="project" value="UniProtKB-KW"/>
</dbReference>
<comment type="cofactor">
    <cofactor evidence="1">
        <name>heme</name>
        <dbReference type="ChEBI" id="CHEBI:30413"/>
    </cofactor>
</comment>
<dbReference type="PROSITE" id="PS00086">
    <property type="entry name" value="CYTOCHROME_P450"/>
    <property type="match status" value="1"/>
</dbReference>
<feature type="binding site" description="axial binding residue" evidence="1">
    <location>
        <position position="520"/>
    </location>
    <ligand>
        <name>heme</name>
        <dbReference type="ChEBI" id="CHEBI:30413"/>
    </ligand>
    <ligandPart>
        <name>Fe</name>
        <dbReference type="ChEBI" id="CHEBI:18248"/>
    </ligandPart>
</feature>
<dbReference type="STRING" id="33097.A0A150GRL7"/>
<comment type="similarity">
    <text evidence="2">Belongs to the cytochrome P450 family.</text>
</comment>
<dbReference type="SUPFAM" id="SSF48264">
    <property type="entry name" value="Cytochrome P450"/>
    <property type="match status" value="1"/>
</dbReference>
<gene>
    <name evidence="4" type="ORF">GPECTOR_9g529</name>
</gene>
<dbReference type="Pfam" id="PF00067">
    <property type="entry name" value="p450"/>
    <property type="match status" value="2"/>
</dbReference>
<dbReference type="GO" id="GO:0016705">
    <property type="term" value="F:oxidoreductase activity, acting on paired donors, with incorporation or reduction of molecular oxygen"/>
    <property type="evidence" value="ECO:0007669"/>
    <property type="project" value="InterPro"/>
</dbReference>
<dbReference type="PRINTS" id="PR00385">
    <property type="entry name" value="P450"/>
</dbReference>
<dbReference type="PRINTS" id="PR00463">
    <property type="entry name" value="EP450I"/>
</dbReference>
<protein>
    <recommendedName>
        <fullName evidence="6">Cytochrome P450</fullName>
    </recommendedName>
</protein>
<dbReference type="Proteomes" id="UP000075714">
    <property type="component" value="Unassembled WGS sequence"/>
</dbReference>
<feature type="region of interest" description="Disordered" evidence="3">
    <location>
        <begin position="457"/>
        <end position="498"/>
    </location>
</feature>
<accession>A0A150GRL7</accession>
<dbReference type="InterPro" id="IPR036396">
    <property type="entry name" value="Cyt_P450_sf"/>
</dbReference>
<keyword evidence="1 2" id="KW-0479">Metal-binding</keyword>
<evidence type="ECO:0000256" key="3">
    <source>
        <dbReference type="SAM" id="MobiDB-lite"/>
    </source>
</evidence>
<sequence>MEIVGRKYVVVADPALIPPIVGRGSPGLPKSDGYAMWDRAISPHPGVQGLFTVAENTPTWRAVRRSYGPALGPGTLGFHYPIALSCAAKLGDWLAAAGTHGSTPLELNGAAKALTLDMLGLSAFGLDFGCLDDPRGAQLPHLIEAAMFECGERARSVGRRLLPWLYEGQRRKGEEAMNAFYALIEVGAQPGASKFWWGRGKGRGQLARKGKEGGALIEDIWAGMKARGPPADGDTTMSAQLLRLADPARGSEALSDAQICAEIATIIIAGYETTANTLTWMCFALHAYPGAADRLIEELRAAGLAPPEGAEPTASTAGADPVTAAFQSLPGGYDAIASLPYLDAFVRECLRLYSTAPNGLIKAVPAAGPPARIGPYEVDPGVVVWIPFWSLHMSERNWERPQEFDPERWIGADPRSAGPVSASRCPVSAAVGALRAAAAAAGGNGASADASAGAAAATAVVERPPPPTAAAGRGGAASGSDSDGDGEAGRARSANGSVSVGGAANRAIRYMPFGDGARNCVGQHLAMLQLKVVVAYLASRFQFRLDDAAMGGVEGALERQRVNLTLEVEGGMWMYLQPR</sequence>
<dbReference type="InterPro" id="IPR001128">
    <property type="entry name" value="Cyt_P450"/>
</dbReference>
<dbReference type="OrthoDB" id="535638at2759"/>
<evidence type="ECO:0000256" key="1">
    <source>
        <dbReference type="PIRSR" id="PIRSR602401-1"/>
    </source>
</evidence>
<dbReference type="InterPro" id="IPR017972">
    <property type="entry name" value="Cyt_P450_CS"/>
</dbReference>
<dbReference type="GO" id="GO:0005506">
    <property type="term" value="F:iron ion binding"/>
    <property type="evidence" value="ECO:0007669"/>
    <property type="project" value="InterPro"/>
</dbReference>
<dbReference type="PANTHER" id="PTHR24301:SF2">
    <property type="entry name" value="THROMBOXANE-A SYNTHASE"/>
    <property type="match status" value="1"/>
</dbReference>
<keyword evidence="5" id="KW-1185">Reference proteome</keyword>
<dbReference type="AlphaFoldDB" id="A0A150GRL7"/>
<evidence type="ECO:0000313" key="5">
    <source>
        <dbReference type="Proteomes" id="UP000075714"/>
    </source>
</evidence>
<evidence type="ECO:0008006" key="6">
    <source>
        <dbReference type="Google" id="ProtNLM"/>
    </source>
</evidence>
<dbReference type="PANTHER" id="PTHR24301">
    <property type="entry name" value="THROMBOXANE-A SYNTHASE"/>
    <property type="match status" value="1"/>
</dbReference>
<evidence type="ECO:0000313" key="4">
    <source>
        <dbReference type="EMBL" id="KXZ52485.1"/>
    </source>
</evidence>
<keyword evidence="1 2" id="KW-0408">Iron</keyword>
<keyword evidence="2" id="KW-0560">Oxidoreductase</keyword>
<keyword evidence="1 2" id="KW-0349">Heme</keyword>
<proteinExistence type="inferred from homology"/>
<comment type="caution">
    <text evidence="4">The sequence shown here is derived from an EMBL/GenBank/DDBJ whole genome shotgun (WGS) entry which is preliminary data.</text>
</comment>
<dbReference type="GO" id="GO:0020037">
    <property type="term" value="F:heme binding"/>
    <property type="evidence" value="ECO:0007669"/>
    <property type="project" value="InterPro"/>
</dbReference>
<organism evidence="4 5">
    <name type="scientific">Gonium pectorale</name>
    <name type="common">Green alga</name>
    <dbReference type="NCBI Taxonomy" id="33097"/>
    <lineage>
        <taxon>Eukaryota</taxon>
        <taxon>Viridiplantae</taxon>
        <taxon>Chlorophyta</taxon>
        <taxon>core chlorophytes</taxon>
        <taxon>Chlorophyceae</taxon>
        <taxon>CS clade</taxon>
        <taxon>Chlamydomonadales</taxon>
        <taxon>Volvocaceae</taxon>
        <taxon>Gonium</taxon>
    </lineage>
</organism>
<dbReference type="EMBL" id="LSYV01000010">
    <property type="protein sequence ID" value="KXZ52485.1"/>
    <property type="molecule type" value="Genomic_DNA"/>
</dbReference>
<dbReference type="Gene3D" id="1.10.630.10">
    <property type="entry name" value="Cytochrome P450"/>
    <property type="match status" value="2"/>
</dbReference>
<name>A0A150GRL7_GONPE</name>
<dbReference type="InterPro" id="IPR002401">
    <property type="entry name" value="Cyt_P450_E_grp-I"/>
</dbReference>